<dbReference type="Proteomes" id="UP000276133">
    <property type="component" value="Unassembled WGS sequence"/>
</dbReference>
<dbReference type="EMBL" id="REGN01005336">
    <property type="protein sequence ID" value="RNA13734.1"/>
    <property type="molecule type" value="Genomic_DNA"/>
</dbReference>
<accession>A0A3M7QRM2</accession>
<evidence type="ECO:0000313" key="1">
    <source>
        <dbReference type="EMBL" id="RNA13734.1"/>
    </source>
</evidence>
<name>A0A3M7QRM2_BRAPC</name>
<dbReference type="OrthoDB" id="10556220at2759"/>
<proteinExistence type="predicted"/>
<dbReference type="AlphaFoldDB" id="A0A3M7QRM2"/>
<protein>
    <submittedName>
        <fullName evidence="1">Uncharacterized protein</fullName>
    </submittedName>
</protein>
<comment type="caution">
    <text evidence="1">The sequence shown here is derived from an EMBL/GenBank/DDBJ whole genome shotgun (WGS) entry which is preliminary data.</text>
</comment>
<evidence type="ECO:0000313" key="2">
    <source>
        <dbReference type="Proteomes" id="UP000276133"/>
    </source>
</evidence>
<keyword evidence="2" id="KW-1185">Reference proteome</keyword>
<reference evidence="1 2" key="1">
    <citation type="journal article" date="2018" name="Sci. Rep.">
        <title>Genomic signatures of local adaptation to the degree of environmental predictability in rotifers.</title>
        <authorList>
            <person name="Franch-Gras L."/>
            <person name="Hahn C."/>
            <person name="Garcia-Roger E.M."/>
            <person name="Carmona M.J."/>
            <person name="Serra M."/>
            <person name="Gomez A."/>
        </authorList>
    </citation>
    <scope>NUCLEOTIDE SEQUENCE [LARGE SCALE GENOMIC DNA]</scope>
    <source>
        <strain evidence="1">HYR1</strain>
    </source>
</reference>
<organism evidence="1 2">
    <name type="scientific">Brachionus plicatilis</name>
    <name type="common">Marine rotifer</name>
    <name type="synonym">Brachionus muelleri</name>
    <dbReference type="NCBI Taxonomy" id="10195"/>
    <lineage>
        <taxon>Eukaryota</taxon>
        <taxon>Metazoa</taxon>
        <taxon>Spiralia</taxon>
        <taxon>Gnathifera</taxon>
        <taxon>Rotifera</taxon>
        <taxon>Eurotatoria</taxon>
        <taxon>Monogononta</taxon>
        <taxon>Pseudotrocha</taxon>
        <taxon>Ploima</taxon>
        <taxon>Brachionidae</taxon>
        <taxon>Brachionus</taxon>
    </lineage>
</organism>
<gene>
    <name evidence="1" type="ORF">BpHYR1_049157</name>
</gene>
<sequence>MLQNVGAKFSQKLTILVVDLNLVSGRTFGDHNVACLLHNAHSVWIQQLTISFATLAKFKLEISVLVKYLNAMRICVSHNDVIVCVYGHTRRLCELAIVDAKLAKFAVINHFGTLQLNLTC</sequence>